<organism evidence="2 3">
    <name type="scientific">Candidula unifasciata</name>
    <dbReference type="NCBI Taxonomy" id="100452"/>
    <lineage>
        <taxon>Eukaryota</taxon>
        <taxon>Metazoa</taxon>
        <taxon>Spiralia</taxon>
        <taxon>Lophotrochozoa</taxon>
        <taxon>Mollusca</taxon>
        <taxon>Gastropoda</taxon>
        <taxon>Heterobranchia</taxon>
        <taxon>Euthyneura</taxon>
        <taxon>Panpulmonata</taxon>
        <taxon>Eupulmonata</taxon>
        <taxon>Stylommatophora</taxon>
        <taxon>Helicina</taxon>
        <taxon>Helicoidea</taxon>
        <taxon>Geomitridae</taxon>
        <taxon>Candidula</taxon>
    </lineage>
</organism>
<feature type="region of interest" description="Disordered" evidence="1">
    <location>
        <begin position="181"/>
        <end position="224"/>
    </location>
</feature>
<feature type="compositionally biased region" description="Polar residues" evidence="1">
    <location>
        <begin position="123"/>
        <end position="134"/>
    </location>
</feature>
<reference evidence="2" key="1">
    <citation type="submission" date="2021-04" db="EMBL/GenBank/DDBJ databases">
        <authorList>
            <consortium name="Molecular Ecology Group"/>
        </authorList>
    </citation>
    <scope>NUCLEOTIDE SEQUENCE</scope>
</reference>
<keyword evidence="3" id="KW-1185">Reference proteome</keyword>
<feature type="region of interest" description="Disordered" evidence="1">
    <location>
        <begin position="106"/>
        <end position="154"/>
    </location>
</feature>
<evidence type="ECO:0000256" key="1">
    <source>
        <dbReference type="SAM" id="MobiDB-lite"/>
    </source>
</evidence>
<dbReference type="EMBL" id="CAJHNH020003072">
    <property type="protein sequence ID" value="CAG5128456.1"/>
    <property type="molecule type" value="Genomic_DNA"/>
</dbReference>
<sequence length="224" mass="24949">MDEHTMGHGVIPLRHSSLPGLIKLPRRYEKAALGDPRTARHRKVSVCGSIQLGETLSDRLDDLTMAVTWVKQELILLRQHDILLKRQFFNIHDSIQSLLPNTNTQRASLLPDSSPPSHILPLKNSTANHNTAKDSSSSLACKPSPSAASNSETLNLNPCREYSEYQMETFMVRPAASVSLLSSKQDDSDYDSEGCEYHRPRTSSMKTSRDLAAVARRRGSKDLI</sequence>
<dbReference type="OrthoDB" id="6145838at2759"/>
<accession>A0A8S3ZM87</accession>
<evidence type="ECO:0000313" key="3">
    <source>
        <dbReference type="Proteomes" id="UP000678393"/>
    </source>
</evidence>
<feature type="compositionally biased region" description="Low complexity" evidence="1">
    <location>
        <begin position="135"/>
        <end position="149"/>
    </location>
</feature>
<name>A0A8S3ZM87_9EUPU</name>
<dbReference type="Proteomes" id="UP000678393">
    <property type="component" value="Unassembled WGS sequence"/>
</dbReference>
<gene>
    <name evidence="2" type="ORF">CUNI_LOCUS14014</name>
</gene>
<evidence type="ECO:0000313" key="2">
    <source>
        <dbReference type="EMBL" id="CAG5128456.1"/>
    </source>
</evidence>
<proteinExistence type="predicted"/>
<dbReference type="AlphaFoldDB" id="A0A8S3ZM87"/>
<protein>
    <submittedName>
        <fullName evidence="2">Uncharacterized protein</fullName>
    </submittedName>
</protein>
<comment type="caution">
    <text evidence="2">The sequence shown here is derived from an EMBL/GenBank/DDBJ whole genome shotgun (WGS) entry which is preliminary data.</text>
</comment>
<feature type="compositionally biased region" description="Basic residues" evidence="1">
    <location>
        <begin position="215"/>
        <end position="224"/>
    </location>
</feature>